<evidence type="ECO:0000256" key="11">
    <source>
        <dbReference type="SAM" id="Coils"/>
    </source>
</evidence>
<dbReference type="InterPro" id="IPR036097">
    <property type="entry name" value="HisK_dim/P_sf"/>
</dbReference>
<organism evidence="16 17">
    <name type="scientific">Candidatus Acidulodesulfobacterium ferriphilum</name>
    <dbReference type="NCBI Taxonomy" id="2597223"/>
    <lineage>
        <taxon>Bacteria</taxon>
        <taxon>Deltaproteobacteria</taxon>
        <taxon>Candidatus Acidulodesulfobacterales</taxon>
        <taxon>Candidatus Acidulodesulfobacterium</taxon>
    </lineage>
</organism>
<dbReference type="Gene3D" id="3.40.50.2300">
    <property type="match status" value="1"/>
</dbReference>
<evidence type="ECO:0000259" key="13">
    <source>
        <dbReference type="PROSITE" id="PS50110"/>
    </source>
</evidence>
<reference evidence="16 17" key="1">
    <citation type="submission" date="2019-01" db="EMBL/GenBank/DDBJ databases">
        <title>Insights into ecological role of a new deltaproteobacterial order Candidatus Sinidesulfobacterales (Sva0485) by metagenomics and metatranscriptomics.</title>
        <authorList>
            <person name="Tan S."/>
            <person name="Liu J."/>
            <person name="Fang Y."/>
            <person name="Hedlund B.P."/>
            <person name="Lian Z.H."/>
            <person name="Huang L.Y."/>
            <person name="Li J.T."/>
            <person name="Huang L.N."/>
            <person name="Li W.J."/>
            <person name="Jiang H.C."/>
            <person name="Dong H.L."/>
            <person name="Shu W.S."/>
        </authorList>
    </citation>
    <scope>NUCLEOTIDE SEQUENCE [LARGE SCALE GENOMIC DNA]</scope>
    <source>
        <strain evidence="16">AP3</strain>
    </source>
</reference>
<dbReference type="GO" id="GO:0005886">
    <property type="term" value="C:plasma membrane"/>
    <property type="evidence" value="ECO:0007669"/>
    <property type="project" value="TreeGrafter"/>
</dbReference>
<dbReference type="InterPro" id="IPR011006">
    <property type="entry name" value="CheY-like_superfamily"/>
</dbReference>
<dbReference type="CDD" id="cd16922">
    <property type="entry name" value="HATPase_EvgS-ArcB-TorS-like"/>
    <property type="match status" value="1"/>
</dbReference>
<dbReference type="EC" id="2.7.13.3" evidence="2"/>
<dbReference type="InterPro" id="IPR000700">
    <property type="entry name" value="PAS-assoc_C"/>
</dbReference>
<dbReference type="SMART" id="SM00387">
    <property type="entry name" value="HATPase_c"/>
    <property type="match status" value="1"/>
</dbReference>
<name>A0A519BC01_9DELT</name>
<evidence type="ECO:0000313" key="17">
    <source>
        <dbReference type="Proteomes" id="UP000320813"/>
    </source>
</evidence>
<keyword evidence="8" id="KW-0238">DNA-binding</keyword>
<comment type="catalytic activity">
    <reaction evidence="1">
        <text>ATP + protein L-histidine = ADP + protein N-phospho-L-histidine.</text>
        <dbReference type="EC" id="2.7.13.3"/>
    </reaction>
</comment>
<dbReference type="CDD" id="cd00082">
    <property type="entry name" value="HisKA"/>
    <property type="match status" value="1"/>
</dbReference>
<dbReference type="PROSITE" id="PS50112">
    <property type="entry name" value="PAS"/>
    <property type="match status" value="1"/>
</dbReference>
<evidence type="ECO:0000256" key="8">
    <source>
        <dbReference type="ARBA" id="ARBA00023125"/>
    </source>
</evidence>
<dbReference type="CDD" id="cd00130">
    <property type="entry name" value="PAS"/>
    <property type="match status" value="1"/>
</dbReference>
<keyword evidence="3 10" id="KW-0597">Phosphoprotein</keyword>
<keyword evidence="4" id="KW-0808">Transferase</keyword>
<dbReference type="PRINTS" id="PR00344">
    <property type="entry name" value="BCTRLSENSOR"/>
</dbReference>
<dbReference type="EMBL" id="SGBD01000001">
    <property type="protein sequence ID" value="RZD14807.1"/>
    <property type="molecule type" value="Genomic_DNA"/>
</dbReference>
<evidence type="ECO:0000256" key="1">
    <source>
        <dbReference type="ARBA" id="ARBA00000085"/>
    </source>
</evidence>
<evidence type="ECO:0000256" key="5">
    <source>
        <dbReference type="ARBA" id="ARBA00022777"/>
    </source>
</evidence>
<keyword evidence="6" id="KW-0902">Two-component regulatory system</keyword>
<evidence type="ECO:0000313" key="16">
    <source>
        <dbReference type="EMBL" id="RZD14807.1"/>
    </source>
</evidence>
<dbReference type="InterPro" id="IPR001789">
    <property type="entry name" value="Sig_transdc_resp-reg_receiver"/>
</dbReference>
<feature type="domain" description="Histidine kinase" evidence="12">
    <location>
        <begin position="331"/>
        <end position="563"/>
    </location>
</feature>
<dbReference type="Gene3D" id="3.30.565.10">
    <property type="entry name" value="Histidine kinase-like ATPase, C-terminal domain"/>
    <property type="match status" value="1"/>
</dbReference>
<evidence type="ECO:0000256" key="10">
    <source>
        <dbReference type="PROSITE-ProRule" id="PRU00169"/>
    </source>
</evidence>
<dbReference type="GO" id="GO:0000155">
    <property type="term" value="F:phosphorelay sensor kinase activity"/>
    <property type="evidence" value="ECO:0007669"/>
    <property type="project" value="InterPro"/>
</dbReference>
<dbReference type="PANTHER" id="PTHR43047">
    <property type="entry name" value="TWO-COMPONENT HISTIDINE PROTEIN KINASE"/>
    <property type="match status" value="1"/>
</dbReference>
<dbReference type="InterPro" id="IPR003661">
    <property type="entry name" value="HisK_dim/P_dom"/>
</dbReference>
<dbReference type="SMART" id="SM00448">
    <property type="entry name" value="REC"/>
    <property type="match status" value="1"/>
</dbReference>
<dbReference type="GO" id="GO:0009927">
    <property type="term" value="F:histidine phosphotransfer kinase activity"/>
    <property type="evidence" value="ECO:0007669"/>
    <property type="project" value="TreeGrafter"/>
</dbReference>
<evidence type="ECO:0000259" key="15">
    <source>
        <dbReference type="PROSITE" id="PS50113"/>
    </source>
</evidence>
<sequence>MENNKNDIEKELADILAYIKKVLNHEFESASEIGLTDSELVESIKSLASGYINSLVRIEDYARSLAESENKVSQIKRTYEAMLNNSSVGITLVRNRHFVLVNKKMAEMFGYNSPEEVIGKISRICYRSDRDFEEIGKSAYSTVKAGLEYKVEYIAKRKDGSEFWALLTGKSVSPDEVDNADSVWVFQDIDERKRQESQSSVIVSSLVDALFVVNKHKKISAYNFAFLSMFGFNENDIGDDLSRLFDPKINALVDKVFLNGDINKKNIYTDEIGLSGNRICRATASSMYLDIESSLSKDDYAADAFIGVVVTVRDITKEKEVDMMKTDFISTVSHELRTPLTSILGFANIISKKFKDTIYPALNTEDKKTKKTADQIESNLNIIISEGRRLTFLINDVLDIAKMEAGKIEWKDERFTAQYAIEHAVSATSYLFQAKGLGIITDIEDGLSEIHADKDRFIQVVINLLSNAVKFTDKGDITVRAKSDKDFVLISVSDNGIGISKENLNKVFEKFKQVGDTLTDKPEGTGLGLPICRQIVEHYGGKIWAESMEGKGSTFYFTAPRYLGKTGTARIKDFIEQLKNSAPPALIYSGVSKNILIVDDDGSIRRLLRQELEYAGYITDEAAEGLEALNKIKHKKYDLIILDVMMPGLNGFDVARILKNSPDTMDIPIIILSVVEDKETGFKIGVERYLIKGAEYPQLLNEVNGLLGSGNFK</sequence>
<dbReference type="InterPro" id="IPR003594">
    <property type="entry name" value="HATPase_dom"/>
</dbReference>
<dbReference type="PROSITE" id="PS50109">
    <property type="entry name" value="HIS_KIN"/>
    <property type="match status" value="1"/>
</dbReference>
<gene>
    <name evidence="16" type="ORF">EVJ47_00530</name>
</gene>
<dbReference type="PROSITE" id="PS50110">
    <property type="entry name" value="RESPONSE_REGULATORY"/>
    <property type="match status" value="1"/>
</dbReference>
<dbReference type="SUPFAM" id="SSF47384">
    <property type="entry name" value="Homodimeric domain of signal transducing histidine kinase"/>
    <property type="match status" value="1"/>
</dbReference>
<keyword evidence="11" id="KW-0175">Coiled coil</keyword>
<feature type="domain" description="PAS" evidence="14">
    <location>
        <begin position="195"/>
        <end position="237"/>
    </location>
</feature>
<dbReference type="InterPro" id="IPR036890">
    <property type="entry name" value="HATPase_C_sf"/>
</dbReference>
<dbReference type="Pfam" id="PF13426">
    <property type="entry name" value="PAS_9"/>
    <property type="match status" value="2"/>
</dbReference>
<evidence type="ECO:0000256" key="2">
    <source>
        <dbReference type="ARBA" id="ARBA00012438"/>
    </source>
</evidence>
<feature type="modified residue" description="4-aspartylphosphate" evidence="10">
    <location>
        <position position="643"/>
    </location>
</feature>
<dbReference type="SMART" id="SM00091">
    <property type="entry name" value="PAS"/>
    <property type="match status" value="2"/>
</dbReference>
<dbReference type="InterPro" id="IPR005467">
    <property type="entry name" value="His_kinase_dom"/>
</dbReference>
<dbReference type="SMART" id="SM00388">
    <property type="entry name" value="HisKA"/>
    <property type="match status" value="1"/>
</dbReference>
<evidence type="ECO:0000259" key="12">
    <source>
        <dbReference type="PROSITE" id="PS50109"/>
    </source>
</evidence>
<dbReference type="SUPFAM" id="SSF55785">
    <property type="entry name" value="PYP-like sensor domain (PAS domain)"/>
    <property type="match status" value="1"/>
</dbReference>
<keyword evidence="7" id="KW-0805">Transcription regulation</keyword>
<dbReference type="PANTHER" id="PTHR43047:SF72">
    <property type="entry name" value="OSMOSENSING HISTIDINE PROTEIN KINASE SLN1"/>
    <property type="match status" value="1"/>
</dbReference>
<evidence type="ECO:0000259" key="14">
    <source>
        <dbReference type="PROSITE" id="PS50112"/>
    </source>
</evidence>
<dbReference type="Gene3D" id="3.30.450.20">
    <property type="entry name" value="PAS domain"/>
    <property type="match status" value="2"/>
</dbReference>
<dbReference type="Gene3D" id="1.10.287.130">
    <property type="match status" value="1"/>
</dbReference>
<dbReference type="InterPro" id="IPR004358">
    <property type="entry name" value="Sig_transdc_His_kin-like_C"/>
</dbReference>
<dbReference type="SUPFAM" id="SSF55874">
    <property type="entry name" value="ATPase domain of HSP90 chaperone/DNA topoisomerase II/histidine kinase"/>
    <property type="match status" value="1"/>
</dbReference>
<dbReference type="NCBIfam" id="TIGR00229">
    <property type="entry name" value="sensory_box"/>
    <property type="match status" value="1"/>
</dbReference>
<feature type="coiled-coil region" evidence="11">
    <location>
        <begin position="58"/>
        <end position="85"/>
    </location>
</feature>
<evidence type="ECO:0000256" key="7">
    <source>
        <dbReference type="ARBA" id="ARBA00023015"/>
    </source>
</evidence>
<protein>
    <recommendedName>
        <fullName evidence="2">histidine kinase</fullName>
        <ecNumber evidence="2">2.7.13.3</ecNumber>
    </recommendedName>
</protein>
<comment type="caution">
    <text evidence="16">The sequence shown here is derived from an EMBL/GenBank/DDBJ whole genome shotgun (WGS) entry which is preliminary data.</text>
</comment>
<dbReference type="FunFam" id="3.40.50.2300:FF:000001">
    <property type="entry name" value="DNA-binding response regulator PhoB"/>
    <property type="match status" value="1"/>
</dbReference>
<dbReference type="PROSITE" id="PS50113">
    <property type="entry name" value="PAC"/>
    <property type="match status" value="1"/>
</dbReference>
<feature type="domain" description="Response regulatory" evidence="13">
    <location>
        <begin position="594"/>
        <end position="707"/>
    </location>
</feature>
<keyword evidence="9" id="KW-0804">Transcription</keyword>
<dbReference type="GO" id="GO:0003677">
    <property type="term" value="F:DNA binding"/>
    <property type="evidence" value="ECO:0007669"/>
    <property type="project" value="UniProtKB-KW"/>
</dbReference>
<evidence type="ECO:0000256" key="4">
    <source>
        <dbReference type="ARBA" id="ARBA00022679"/>
    </source>
</evidence>
<dbReference type="AlphaFoldDB" id="A0A519BC01"/>
<evidence type="ECO:0000256" key="9">
    <source>
        <dbReference type="ARBA" id="ARBA00023163"/>
    </source>
</evidence>
<accession>A0A519BC01</accession>
<dbReference type="InterPro" id="IPR035965">
    <property type="entry name" value="PAS-like_dom_sf"/>
</dbReference>
<evidence type="ECO:0000256" key="6">
    <source>
        <dbReference type="ARBA" id="ARBA00023012"/>
    </source>
</evidence>
<feature type="domain" description="PAC" evidence="15">
    <location>
        <begin position="149"/>
        <end position="201"/>
    </location>
</feature>
<dbReference type="CDD" id="cd17574">
    <property type="entry name" value="REC_OmpR"/>
    <property type="match status" value="1"/>
</dbReference>
<evidence type="ECO:0000256" key="3">
    <source>
        <dbReference type="ARBA" id="ARBA00022553"/>
    </source>
</evidence>
<dbReference type="InterPro" id="IPR000014">
    <property type="entry name" value="PAS"/>
</dbReference>
<proteinExistence type="predicted"/>
<dbReference type="Pfam" id="PF02518">
    <property type="entry name" value="HATPase_c"/>
    <property type="match status" value="1"/>
</dbReference>
<dbReference type="SUPFAM" id="SSF52172">
    <property type="entry name" value="CheY-like"/>
    <property type="match status" value="1"/>
</dbReference>
<dbReference type="Proteomes" id="UP000320813">
    <property type="component" value="Unassembled WGS sequence"/>
</dbReference>
<keyword evidence="5" id="KW-0418">Kinase</keyword>
<dbReference type="Pfam" id="PF00512">
    <property type="entry name" value="HisKA"/>
    <property type="match status" value="1"/>
</dbReference>
<dbReference type="Pfam" id="PF00072">
    <property type="entry name" value="Response_reg"/>
    <property type="match status" value="1"/>
</dbReference>
<dbReference type="FunFam" id="3.30.565.10:FF:000010">
    <property type="entry name" value="Sensor histidine kinase RcsC"/>
    <property type="match status" value="1"/>
</dbReference>